<dbReference type="PANTHER" id="PTHR32089">
    <property type="entry name" value="METHYL-ACCEPTING CHEMOTAXIS PROTEIN MCPB"/>
    <property type="match status" value="1"/>
</dbReference>
<dbReference type="eggNOG" id="COG0840">
    <property type="taxonomic scope" value="Bacteria"/>
</dbReference>
<dbReference type="InterPro" id="IPR005770">
    <property type="entry name" value="PhnD"/>
</dbReference>
<dbReference type="GO" id="GO:0043190">
    <property type="term" value="C:ATP-binding cassette (ABC) transporter complex"/>
    <property type="evidence" value="ECO:0007669"/>
    <property type="project" value="InterPro"/>
</dbReference>
<evidence type="ECO:0000256" key="4">
    <source>
        <dbReference type="PROSITE-ProRule" id="PRU00284"/>
    </source>
</evidence>
<evidence type="ECO:0000256" key="5">
    <source>
        <dbReference type="SAM" id="Phobius"/>
    </source>
</evidence>
<dbReference type="NCBIfam" id="TIGR01098">
    <property type="entry name" value="3A0109s03R"/>
    <property type="match status" value="1"/>
</dbReference>
<dbReference type="PANTHER" id="PTHR32089:SF112">
    <property type="entry name" value="LYSOZYME-LIKE PROTEIN-RELATED"/>
    <property type="match status" value="1"/>
</dbReference>
<evidence type="ECO:0000313" key="7">
    <source>
        <dbReference type="EMBL" id="ADO76175.1"/>
    </source>
</evidence>
<sequence>MEILKTFNLISFIFGIIISSLLFLSINYFKAEKNKAEEKDLKHQNDFQKSENKKEHANKLLNLSQEISFKSQDLIWLINENNKKAAELVKRFENISGSVENNAAAAEEISATIEELSSSSNIIKEEMTKLEAIAQNLVLDSEKNKNWIQESNNTLLEIAKNVKKSGDSIGSVEKAVEKANQLLAGIIQITDQINLLALNASIEAARAGDAGRGFNIVAGEIKSLSEETETLTAEIRRAINDINLEIKNTDQIIENGLENIEGVEELAGKSIESFSLMNEKLHKVMDSVSKLSESTDNQASATEQTTEAVESMTQEFINISENIAEVDKNIKDQKDNSKTILDYSENLNTVSYKLHKISVANKTSEMLIFGVNPFTKPERIEELYVPIITKLAKKIGKKAKTIIVADYEELGKYIKNDLIDIGWFSPMAYVTAKRKTNIIPLVTPLIEGKASYQGYIFSRRDSKYNSLKDLKNSNFAFVDPLSTSGYVYPKQMLKEVGIRVPNDLQKQEFMGNHDNVIKAVLNSEVDAGATYNEAWERAAQTFNLNKLEILAKTDPIPKDVIAARSGLEQEILTAAKTIFLEADKEIKSTLNKTNITGFTASDDQKFDIIRKYSS</sequence>
<dbReference type="Gene3D" id="3.40.190.10">
    <property type="entry name" value="Periplasmic binding protein-like II"/>
    <property type="match status" value="2"/>
</dbReference>
<evidence type="ECO:0000256" key="3">
    <source>
        <dbReference type="ARBA" id="ARBA00023224"/>
    </source>
</evidence>
<dbReference type="SUPFAM" id="SSF58104">
    <property type="entry name" value="Methyl-accepting chemotaxis protein (MCP) signaling domain"/>
    <property type="match status" value="1"/>
</dbReference>
<reference evidence="8" key="1">
    <citation type="submission" date="2010-10" db="EMBL/GenBank/DDBJ databases">
        <title>The complete genome of Halanaerobium praevalens DSM 2228.</title>
        <authorList>
            <consortium name="US DOE Joint Genome Institute (JGI-PGF)"/>
            <person name="Lucas S."/>
            <person name="Copeland A."/>
            <person name="Lapidus A."/>
            <person name="Glavina del Rio T."/>
            <person name="Dalin E."/>
            <person name="Tice H."/>
            <person name="Bruce D."/>
            <person name="Goodwin L."/>
            <person name="Pitluck S."/>
            <person name="Kyrpides N."/>
            <person name="Mavromatis K."/>
            <person name="Ivanova N."/>
            <person name="Ovchinnikova G."/>
            <person name="Chertkov O."/>
            <person name="Detter J.C."/>
            <person name="Han C."/>
            <person name="Larimer F."/>
            <person name="Land M."/>
            <person name="Hauser L."/>
            <person name="Markowitz V."/>
            <person name="Cheng J.-F."/>
            <person name="Hugenholtz P."/>
            <person name="Woyke T."/>
            <person name="Wu D."/>
            <person name="Tindall B."/>
            <person name="Pomrenke H.G."/>
            <person name="Brambilla E."/>
            <person name="Klenk H.-P."/>
            <person name="Eisen J.A."/>
        </authorList>
    </citation>
    <scope>NUCLEOTIDE SEQUENCE [LARGE SCALE GENOMIC DNA]</scope>
    <source>
        <strain evidence="8">ATCC 33744 / DSM 2228 / GSL</strain>
    </source>
</reference>
<evidence type="ECO:0000259" key="6">
    <source>
        <dbReference type="PROSITE" id="PS50111"/>
    </source>
</evidence>
<keyword evidence="5" id="KW-0812">Transmembrane</keyword>
<accession>E3DLJ5</accession>
<gene>
    <name evidence="7" type="ordered locus">Hprae_0014</name>
</gene>
<dbReference type="Pfam" id="PF00015">
    <property type="entry name" value="MCPsignal"/>
    <property type="match status" value="1"/>
</dbReference>
<dbReference type="RefSeq" id="WP_014552210.1">
    <property type="nucleotide sequence ID" value="NC_017455.1"/>
</dbReference>
<dbReference type="KEGG" id="hpk:Hprae_0014"/>
<keyword evidence="5" id="KW-1133">Transmembrane helix</keyword>
<name>E3DLJ5_HALPG</name>
<dbReference type="eggNOG" id="COG3221">
    <property type="taxonomic scope" value="Bacteria"/>
</dbReference>
<comment type="similarity">
    <text evidence="1">Belongs to the phosphate/phosphite/phosphonate binding protein family.</text>
</comment>
<keyword evidence="2" id="KW-0732">Signal</keyword>
<keyword evidence="5" id="KW-0472">Membrane</keyword>
<dbReference type="Gene3D" id="1.10.287.950">
    <property type="entry name" value="Methyl-accepting chemotaxis protein"/>
    <property type="match status" value="1"/>
</dbReference>
<evidence type="ECO:0000256" key="1">
    <source>
        <dbReference type="ARBA" id="ARBA00007162"/>
    </source>
</evidence>
<dbReference type="OrthoDB" id="9781943at2"/>
<dbReference type="PROSITE" id="PS50111">
    <property type="entry name" value="CHEMOTAXIS_TRANSDUC_2"/>
    <property type="match status" value="1"/>
</dbReference>
<evidence type="ECO:0000256" key="2">
    <source>
        <dbReference type="ARBA" id="ARBA00022729"/>
    </source>
</evidence>
<keyword evidence="3 4" id="KW-0807">Transducer</keyword>
<dbReference type="AlphaFoldDB" id="E3DLJ5"/>
<feature type="transmembrane region" description="Helical" evidence="5">
    <location>
        <begin position="6"/>
        <end position="29"/>
    </location>
</feature>
<dbReference type="GO" id="GO:0055085">
    <property type="term" value="P:transmembrane transport"/>
    <property type="evidence" value="ECO:0007669"/>
    <property type="project" value="InterPro"/>
</dbReference>
<dbReference type="HOGENOM" id="CLU_030791_0_0_9"/>
<keyword evidence="8" id="KW-1185">Reference proteome</keyword>
<feature type="domain" description="Methyl-accepting transducer" evidence="6">
    <location>
        <begin position="77"/>
        <end position="313"/>
    </location>
</feature>
<dbReference type="STRING" id="572479.Hprae_0014"/>
<evidence type="ECO:0000313" key="8">
    <source>
        <dbReference type="Proteomes" id="UP000006866"/>
    </source>
</evidence>
<organism evidence="7 8">
    <name type="scientific">Halanaerobium praevalens (strain ATCC 33744 / DSM 2228 / GSL)</name>
    <dbReference type="NCBI Taxonomy" id="572479"/>
    <lineage>
        <taxon>Bacteria</taxon>
        <taxon>Bacillati</taxon>
        <taxon>Bacillota</taxon>
        <taxon>Clostridia</taxon>
        <taxon>Halanaerobiales</taxon>
        <taxon>Halanaerobiaceae</taxon>
        <taxon>Halanaerobium</taxon>
    </lineage>
</organism>
<dbReference type="InterPro" id="IPR004089">
    <property type="entry name" value="MCPsignal_dom"/>
</dbReference>
<dbReference type="SMART" id="SM00283">
    <property type="entry name" value="MA"/>
    <property type="match status" value="1"/>
</dbReference>
<dbReference type="SUPFAM" id="SSF53850">
    <property type="entry name" value="Periplasmic binding protein-like II"/>
    <property type="match status" value="1"/>
</dbReference>
<reference evidence="7 8" key="2">
    <citation type="journal article" date="2011" name="Stand. Genomic Sci.">
        <title>Complete genome sequence of the extremely halophilic Halanaerobium praevalens type strain (GSL).</title>
        <authorList>
            <person name="Ivanova N."/>
            <person name="Sikorski J."/>
            <person name="Chertkov O."/>
            <person name="Nolan M."/>
            <person name="Lucas S."/>
            <person name="Hammon N."/>
            <person name="Deshpande S."/>
            <person name="Cheng J.F."/>
            <person name="Tapia R."/>
            <person name="Han C."/>
            <person name="Goodwin L."/>
            <person name="Pitluck S."/>
            <person name="Huntemann M."/>
            <person name="Liolios K."/>
            <person name="Pagani I."/>
            <person name="Mavromatis K."/>
            <person name="Ovchinikova G."/>
            <person name="Pati A."/>
            <person name="Chen A."/>
            <person name="Palaniappan K."/>
            <person name="Land M."/>
            <person name="Hauser L."/>
            <person name="Brambilla E.M."/>
            <person name="Kannan K.P."/>
            <person name="Rohde M."/>
            <person name="Tindall B.J."/>
            <person name="Goker M."/>
            <person name="Detter J.C."/>
            <person name="Woyke T."/>
            <person name="Bristow J."/>
            <person name="Eisen J.A."/>
            <person name="Markowitz V."/>
            <person name="Hugenholtz P."/>
            <person name="Kyrpides N.C."/>
            <person name="Klenk H.P."/>
            <person name="Lapidus A."/>
        </authorList>
    </citation>
    <scope>NUCLEOTIDE SEQUENCE [LARGE SCALE GENOMIC DNA]</scope>
    <source>
        <strain evidence="8">ATCC 33744 / DSM 2228 / GSL</strain>
    </source>
</reference>
<dbReference type="CDD" id="cd01071">
    <property type="entry name" value="PBP2_PhnD_like"/>
    <property type="match status" value="1"/>
</dbReference>
<protein>
    <submittedName>
        <fullName evidence="7">Methyl-accepting chemotaxis sensory transducer</fullName>
    </submittedName>
</protein>
<dbReference type="PATRIC" id="fig|572479.3.peg.14"/>
<dbReference type="Proteomes" id="UP000006866">
    <property type="component" value="Chromosome"/>
</dbReference>
<dbReference type="GO" id="GO:0007165">
    <property type="term" value="P:signal transduction"/>
    <property type="evidence" value="ECO:0007669"/>
    <property type="project" value="UniProtKB-KW"/>
</dbReference>
<proteinExistence type="inferred from homology"/>
<dbReference type="EMBL" id="CP002175">
    <property type="protein sequence ID" value="ADO76175.1"/>
    <property type="molecule type" value="Genomic_DNA"/>
</dbReference>
<dbReference type="Pfam" id="PF12974">
    <property type="entry name" value="Phosphonate-bd"/>
    <property type="match status" value="1"/>
</dbReference>